<accession>A0A6S7FLL2</accession>
<protein>
    <submittedName>
        <fullName evidence="1">Uncharacterized protein</fullName>
    </submittedName>
</protein>
<reference evidence="1" key="1">
    <citation type="submission" date="2020-04" db="EMBL/GenBank/DDBJ databases">
        <authorList>
            <person name="Alioto T."/>
            <person name="Alioto T."/>
            <person name="Gomez Garrido J."/>
        </authorList>
    </citation>
    <scope>NUCLEOTIDE SEQUENCE</scope>
    <source>
        <strain evidence="1">A484AB</strain>
    </source>
</reference>
<organism evidence="1 2">
    <name type="scientific">Paramuricea clavata</name>
    <name type="common">Red gorgonian</name>
    <name type="synonym">Violescent sea-whip</name>
    <dbReference type="NCBI Taxonomy" id="317549"/>
    <lineage>
        <taxon>Eukaryota</taxon>
        <taxon>Metazoa</taxon>
        <taxon>Cnidaria</taxon>
        <taxon>Anthozoa</taxon>
        <taxon>Octocorallia</taxon>
        <taxon>Malacalcyonacea</taxon>
        <taxon>Plexauridae</taxon>
        <taxon>Paramuricea</taxon>
    </lineage>
</organism>
<keyword evidence="2" id="KW-1185">Reference proteome</keyword>
<comment type="caution">
    <text evidence="1">The sequence shown here is derived from an EMBL/GenBank/DDBJ whole genome shotgun (WGS) entry which is preliminary data.</text>
</comment>
<sequence length="231" mass="25959">MLKLNLLCKTSSVFDTDKEVWVPRNVKCLGVDVQLSLSNVSNESIEKFVKTLDIGCVCQIPGVSGVTRTITGIVFMIIDLHLRLPHLCRQLVWFNGNTNHFIFQFFDDGAPETSQLSMSIGSLTFWNLGEWVRSREFQCLLHCVSLSEKHNVLELLWQQHTEEMLLLESSVFVVSGKECTLEFQPSADMSWQSWACNELNQAAPYPSPYANVHKGNMDTMGGSIGHSSADL</sequence>
<dbReference type="EMBL" id="CACRXK020000064">
    <property type="protein sequence ID" value="CAB3977713.1"/>
    <property type="molecule type" value="Genomic_DNA"/>
</dbReference>
<name>A0A6S7FLL2_PARCT</name>
<dbReference type="OrthoDB" id="5987636at2759"/>
<gene>
    <name evidence="1" type="ORF">PACLA_8A075209</name>
</gene>
<evidence type="ECO:0000313" key="2">
    <source>
        <dbReference type="Proteomes" id="UP001152795"/>
    </source>
</evidence>
<proteinExistence type="predicted"/>
<dbReference type="Proteomes" id="UP001152795">
    <property type="component" value="Unassembled WGS sequence"/>
</dbReference>
<dbReference type="AlphaFoldDB" id="A0A6S7FLL2"/>
<evidence type="ECO:0000313" key="1">
    <source>
        <dbReference type="EMBL" id="CAB3977713.1"/>
    </source>
</evidence>